<comment type="similarity">
    <text evidence="1">Belongs to the LysR transcriptional regulatory family.</text>
</comment>
<organism evidence="6 7">
    <name type="scientific">Biostraticola tofi</name>
    <dbReference type="NCBI Taxonomy" id="466109"/>
    <lineage>
        <taxon>Bacteria</taxon>
        <taxon>Pseudomonadati</taxon>
        <taxon>Pseudomonadota</taxon>
        <taxon>Gammaproteobacteria</taxon>
        <taxon>Enterobacterales</taxon>
        <taxon>Bruguierivoracaceae</taxon>
        <taxon>Biostraticola</taxon>
    </lineage>
</organism>
<dbReference type="PANTHER" id="PTHR30537:SF5">
    <property type="entry name" value="HTH-TYPE TRANSCRIPTIONAL ACTIVATOR TTDR-RELATED"/>
    <property type="match status" value="1"/>
</dbReference>
<dbReference type="Pfam" id="PF00126">
    <property type="entry name" value="HTH_1"/>
    <property type="match status" value="1"/>
</dbReference>
<accession>A0A4V2W4R3</accession>
<dbReference type="InterPro" id="IPR036388">
    <property type="entry name" value="WH-like_DNA-bd_sf"/>
</dbReference>
<name>A0A4V2W4R3_9GAMM</name>
<feature type="domain" description="HTH lysR-type" evidence="5">
    <location>
        <begin position="8"/>
        <end position="59"/>
    </location>
</feature>
<gene>
    <name evidence="6" type="ORF">EDC52_104309</name>
</gene>
<dbReference type="OrthoDB" id="8885940at2"/>
<dbReference type="GO" id="GO:0003700">
    <property type="term" value="F:DNA-binding transcription factor activity"/>
    <property type="evidence" value="ECO:0007669"/>
    <property type="project" value="InterPro"/>
</dbReference>
<dbReference type="SUPFAM" id="SSF46785">
    <property type="entry name" value="Winged helix' DNA-binding domain"/>
    <property type="match status" value="1"/>
</dbReference>
<comment type="caution">
    <text evidence="6">The sequence shown here is derived from an EMBL/GenBank/DDBJ whole genome shotgun (WGS) entry which is preliminary data.</text>
</comment>
<proteinExistence type="inferred from homology"/>
<evidence type="ECO:0000256" key="1">
    <source>
        <dbReference type="ARBA" id="ARBA00009437"/>
    </source>
</evidence>
<keyword evidence="2" id="KW-0805">Transcription regulation</keyword>
<dbReference type="Gene3D" id="3.40.190.290">
    <property type="match status" value="1"/>
</dbReference>
<dbReference type="Gene3D" id="1.10.10.10">
    <property type="entry name" value="Winged helix-like DNA-binding domain superfamily/Winged helix DNA-binding domain"/>
    <property type="match status" value="1"/>
</dbReference>
<protein>
    <submittedName>
        <fullName evidence="6">DNA-binding transcriptional LysR family regulator</fullName>
    </submittedName>
</protein>
<reference evidence="6 7" key="1">
    <citation type="submission" date="2019-03" db="EMBL/GenBank/DDBJ databases">
        <title>Genomic Encyclopedia of Type Strains, Phase IV (KMG-IV): sequencing the most valuable type-strain genomes for metagenomic binning, comparative biology and taxonomic classification.</title>
        <authorList>
            <person name="Goeker M."/>
        </authorList>
    </citation>
    <scope>NUCLEOTIDE SEQUENCE [LARGE SCALE GENOMIC DNA]</scope>
    <source>
        <strain evidence="6 7">DSM 19580</strain>
    </source>
</reference>
<keyword evidence="7" id="KW-1185">Reference proteome</keyword>
<keyword evidence="4" id="KW-0804">Transcription</keyword>
<evidence type="ECO:0000256" key="3">
    <source>
        <dbReference type="ARBA" id="ARBA00023125"/>
    </source>
</evidence>
<evidence type="ECO:0000256" key="4">
    <source>
        <dbReference type="ARBA" id="ARBA00023163"/>
    </source>
</evidence>
<evidence type="ECO:0000313" key="7">
    <source>
        <dbReference type="Proteomes" id="UP000295719"/>
    </source>
</evidence>
<dbReference type="InterPro" id="IPR058163">
    <property type="entry name" value="LysR-type_TF_proteobact-type"/>
</dbReference>
<dbReference type="InterPro" id="IPR005119">
    <property type="entry name" value="LysR_subst-bd"/>
</dbReference>
<evidence type="ECO:0000259" key="5">
    <source>
        <dbReference type="PROSITE" id="PS50931"/>
    </source>
</evidence>
<dbReference type="Pfam" id="PF03466">
    <property type="entry name" value="LysR_substrate"/>
    <property type="match status" value="1"/>
</dbReference>
<keyword evidence="3 6" id="KW-0238">DNA-binding</keyword>
<dbReference type="EMBL" id="SMCR01000004">
    <property type="protein sequence ID" value="TCV96869.1"/>
    <property type="molecule type" value="Genomic_DNA"/>
</dbReference>
<dbReference type="SUPFAM" id="SSF53850">
    <property type="entry name" value="Periplasmic binding protein-like II"/>
    <property type="match status" value="1"/>
</dbReference>
<dbReference type="PANTHER" id="PTHR30537">
    <property type="entry name" value="HTH-TYPE TRANSCRIPTIONAL REGULATOR"/>
    <property type="match status" value="1"/>
</dbReference>
<dbReference type="GO" id="GO:0003677">
    <property type="term" value="F:DNA binding"/>
    <property type="evidence" value="ECO:0007669"/>
    <property type="project" value="UniProtKB-KW"/>
</dbReference>
<dbReference type="FunFam" id="1.10.10.10:FF:000001">
    <property type="entry name" value="LysR family transcriptional regulator"/>
    <property type="match status" value="1"/>
</dbReference>
<dbReference type="InterPro" id="IPR000847">
    <property type="entry name" value="LysR_HTH_N"/>
</dbReference>
<dbReference type="AlphaFoldDB" id="A0A4V2W4R3"/>
<dbReference type="PROSITE" id="PS50931">
    <property type="entry name" value="HTH_LYSR"/>
    <property type="match status" value="1"/>
</dbReference>
<dbReference type="RefSeq" id="WP_131865435.1">
    <property type="nucleotide sequence ID" value="NZ_SMCR01000004.1"/>
</dbReference>
<dbReference type="InterPro" id="IPR036390">
    <property type="entry name" value="WH_DNA-bd_sf"/>
</dbReference>
<dbReference type="Proteomes" id="UP000295719">
    <property type="component" value="Unassembled WGS sequence"/>
</dbReference>
<evidence type="ECO:0000313" key="6">
    <source>
        <dbReference type="EMBL" id="TCV96869.1"/>
    </source>
</evidence>
<dbReference type="CDD" id="cd08422">
    <property type="entry name" value="PBP2_CrgA_like"/>
    <property type="match status" value="1"/>
</dbReference>
<sequence length="304" mass="33937">MERLDCDRMFIAVMETGSFTAAAQRLSTSHGQASKLITRLENELAVSLFSRSTRSLKPTEVGLAYYERIRPLLAEYDALNDDVLNASKTPSGLLRISAPVTFGSTQLTGHLIAFARRYPDIELDVSFADRLVNVVNEGFDLTLRIGNLTDSNLIARKLCNIRIVMVASKAYLQQKGSPSHWDQLSQHDCIVDTNFRDPFVWPFLDEKRALHVQPVRGRMKFSNAEVCLRAALEGLGIARLPAFVAGEALQSGSVVPVLSRYEAPPLGLYAIYPPAKYLAQRSRAFIDFLAESFAGQPKWEENWL</sequence>
<evidence type="ECO:0000256" key="2">
    <source>
        <dbReference type="ARBA" id="ARBA00023015"/>
    </source>
</evidence>